<evidence type="ECO:0000259" key="4">
    <source>
        <dbReference type="Pfam" id="PF13403"/>
    </source>
</evidence>
<keyword evidence="6" id="KW-1185">Reference proteome</keyword>
<dbReference type="SUPFAM" id="SSF51445">
    <property type="entry name" value="(Trans)glycosidases"/>
    <property type="match status" value="1"/>
</dbReference>
<evidence type="ECO:0000256" key="2">
    <source>
        <dbReference type="ARBA" id="ARBA00023295"/>
    </source>
</evidence>
<dbReference type="RefSeq" id="WP_139284905.1">
    <property type="nucleotide sequence ID" value="NZ_BANC01000104.1"/>
</dbReference>
<feature type="domain" description="Glycoside hydrolase family 5" evidence="3">
    <location>
        <begin position="54"/>
        <end position="302"/>
    </location>
</feature>
<evidence type="ECO:0000256" key="1">
    <source>
        <dbReference type="ARBA" id="ARBA00022801"/>
    </source>
</evidence>
<accession>A0A0D6PLD9</accession>
<dbReference type="InterPro" id="IPR001547">
    <property type="entry name" value="Glyco_hydro_5"/>
</dbReference>
<dbReference type="InterPro" id="IPR036844">
    <property type="entry name" value="Hint_dom_sf"/>
</dbReference>
<dbReference type="PANTHER" id="PTHR34142:SF1">
    <property type="entry name" value="GLYCOSIDE HYDROLASE FAMILY 5 DOMAIN-CONTAINING PROTEIN"/>
    <property type="match status" value="1"/>
</dbReference>
<keyword evidence="2" id="KW-0326">Glycosidase</keyword>
<dbReference type="Pfam" id="PF00150">
    <property type="entry name" value="Cellulase"/>
    <property type="match status" value="1"/>
</dbReference>
<feature type="domain" description="Hedgehog/Intein (Hint)" evidence="4">
    <location>
        <begin position="415"/>
        <end position="548"/>
    </location>
</feature>
<proteinExistence type="predicted"/>
<sequence length="699" mass="75048">MSLTIDVVGGTLNSHPETTTPGSFSIGLNVSGMEYGGAGAVANYNYVVPTLNELQYYHAQGQDLIRLPISWTTLQPSLNGPLDSTYLSNIENVLSNAASLGMKVIVDIHDYGAYNGNDIGTSAVTDADFANLWKQLSTALAGKPGLGGYDLMNEPNNMPSATAWTDAAQAAITAIRTVDMSTPIYVEGNHWANSYDWSTVNPGFTTLNDPANNLIFEAHVYLDSNDSGTNYDWSQQASLGVTTDTGVQRLQDFVTWLQTNHLKGMVGEVGVGNDNSDWLTALDNTLNYAQANNLATTYWAAGAWWGNYPMSVEPQNGVNAPQMAVLDKYSGNYPTVSVATVTGQATAGSTIYLSENDVLLTTTTANSTGGWSYTLTGLSNGIHIIVAGNTPPGVDGTISATVFNLESGQNTGNPICYTPGTRILTPTGEKSVEDLRSGDIVVSRLKGFQPIKWIGRQSYDPSFLSQDKLPVQIAAGTFGPNMPTEALSVSPGHSILLGEKLILAKNLINGVNVIQPEATKTIEYYALELDEHDCVCANGIWAESFADGPGLRNQFHNRATFLDRFPDYIEPDAVKLCAIRPESGVELEEAILPIIAHLNITPGPLWGYVEQIGPEEIIGWAWDAGNPDVPVLMEIWADDEKLGNALACHHRVDLTQAGLGRGHCMFSFIRPTSPIGIISVRRASDGTILPRHEACQAAA</sequence>
<keyword evidence="1" id="KW-0378">Hydrolase</keyword>
<dbReference type="GO" id="GO:0004553">
    <property type="term" value="F:hydrolase activity, hydrolyzing O-glycosyl compounds"/>
    <property type="evidence" value="ECO:0007669"/>
    <property type="project" value="InterPro"/>
</dbReference>
<dbReference type="SUPFAM" id="SSF51294">
    <property type="entry name" value="Hedgehog/intein (Hint) domain"/>
    <property type="match status" value="1"/>
</dbReference>
<dbReference type="EMBL" id="BANC01000104">
    <property type="protein sequence ID" value="GAN81599.1"/>
    <property type="molecule type" value="Genomic_DNA"/>
</dbReference>
<dbReference type="InterPro" id="IPR017853">
    <property type="entry name" value="GH"/>
</dbReference>
<evidence type="ECO:0000313" key="5">
    <source>
        <dbReference type="EMBL" id="GAN81599.1"/>
    </source>
</evidence>
<protein>
    <submittedName>
        <fullName evidence="5">Endo-1,4-beta-glucanase</fullName>
    </submittedName>
</protein>
<evidence type="ECO:0000259" key="3">
    <source>
        <dbReference type="Pfam" id="PF00150"/>
    </source>
</evidence>
<reference evidence="5 6" key="1">
    <citation type="submission" date="2012-11" db="EMBL/GenBank/DDBJ databases">
        <title>Whole genome sequence of Acidocella aminolytica 101 = DSM 11237.</title>
        <authorList>
            <person name="Azuma Y."/>
            <person name="Higashiura N."/>
            <person name="Hirakawa H."/>
            <person name="Matsushita K."/>
        </authorList>
    </citation>
    <scope>NUCLEOTIDE SEQUENCE [LARGE SCALE GENOMIC DNA]</scope>
    <source>
        <strain evidence="6">101 / DSM 11237</strain>
    </source>
</reference>
<dbReference type="AlphaFoldDB" id="A0A0D6PLD9"/>
<evidence type="ECO:0000313" key="6">
    <source>
        <dbReference type="Proteomes" id="UP000032668"/>
    </source>
</evidence>
<dbReference type="InterPro" id="IPR028992">
    <property type="entry name" value="Hedgehog/Intein_dom"/>
</dbReference>
<dbReference type="Gene3D" id="2.170.16.10">
    <property type="entry name" value="Hedgehog/Intein (Hint) domain"/>
    <property type="match status" value="1"/>
</dbReference>
<name>A0A0D6PLD9_9PROT</name>
<dbReference type="Gene3D" id="3.20.20.80">
    <property type="entry name" value="Glycosidases"/>
    <property type="match status" value="1"/>
</dbReference>
<comment type="caution">
    <text evidence="5">The sequence shown here is derived from an EMBL/GenBank/DDBJ whole genome shotgun (WGS) entry which is preliminary data.</text>
</comment>
<dbReference type="GO" id="GO:0009251">
    <property type="term" value="P:glucan catabolic process"/>
    <property type="evidence" value="ECO:0007669"/>
    <property type="project" value="TreeGrafter"/>
</dbReference>
<dbReference type="Proteomes" id="UP000032668">
    <property type="component" value="Unassembled WGS sequence"/>
</dbReference>
<dbReference type="STRING" id="1120923.SAMN02746095_02655"/>
<organism evidence="5 6">
    <name type="scientific">Acidocella aminolytica 101 = DSM 11237</name>
    <dbReference type="NCBI Taxonomy" id="1120923"/>
    <lineage>
        <taxon>Bacteria</taxon>
        <taxon>Pseudomonadati</taxon>
        <taxon>Pseudomonadota</taxon>
        <taxon>Alphaproteobacteria</taxon>
        <taxon>Acetobacterales</taxon>
        <taxon>Acidocellaceae</taxon>
        <taxon>Acidocella</taxon>
    </lineage>
</organism>
<gene>
    <name evidence="5" type="ORF">Aam_106_007</name>
</gene>
<dbReference type="PANTHER" id="PTHR34142">
    <property type="entry name" value="ENDO-BETA-1,4-GLUCANASE A"/>
    <property type="match status" value="1"/>
</dbReference>
<dbReference type="OrthoDB" id="6769681at2"/>
<dbReference type="Pfam" id="PF13403">
    <property type="entry name" value="Hint_2"/>
    <property type="match status" value="1"/>
</dbReference>